<name>A0ABP8WI25_9MICO</name>
<accession>A0ABP8WI25</accession>
<dbReference type="InterPro" id="IPR027417">
    <property type="entry name" value="P-loop_NTPase"/>
</dbReference>
<protein>
    <submittedName>
        <fullName evidence="2">TIGR02680 family protein</fullName>
    </submittedName>
</protein>
<comment type="caution">
    <text evidence="2">The sequence shown here is derived from an EMBL/GenBank/DDBJ whole genome shotgun (WGS) entry which is preliminary data.</text>
</comment>
<feature type="region of interest" description="Disordered" evidence="1">
    <location>
        <begin position="832"/>
        <end position="874"/>
    </location>
</feature>
<dbReference type="RefSeq" id="WP_253871562.1">
    <property type="nucleotide sequence ID" value="NZ_BAABHM010000003.1"/>
</dbReference>
<dbReference type="Proteomes" id="UP001500843">
    <property type="component" value="Unassembled WGS sequence"/>
</dbReference>
<dbReference type="EMBL" id="BAABHM010000003">
    <property type="protein sequence ID" value="GAA4688751.1"/>
    <property type="molecule type" value="Genomic_DNA"/>
</dbReference>
<gene>
    <name evidence="2" type="ORF">GCM10023198_04000</name>
</gene>
<proteinExistence type="predicted"/>
<dbReference type="NCBIfam" id="TIGR02680">
    <property type="entry name" value="TIGR02680 family protein"/>
    <property type="match status" value="1"/>
</dbReference>
<dbReference type="InterPro" id="IPR013496">
    <property type="entry name" value="CHP02680"/>
</dbReference>
<dbReference type="SUPFAM" id="SSF52540">
    <property type="entry name" value="P-loop containing nucleoside triphosphate hydrolases"/>
    <property type="match status" value="1"/>
</dbReference>
<organism evidence="2 3">
    <name type="scientific">Promicromonospora umidemergens</name>
    <dbReference type="NCBI Taxonomy" id="629679"/>
    <lineage>
        <taxon>Bacteria</taxon>
        <taxon>Bacillati</taxon>
        <taxon>Actinomycetota</taxon>
        <taxon>Actinomycetes</taxon>
        <taxon>Micrococcales</taxon>
        <taxon>Promicromonosporaceae</taxon>
        <taxon>Promicromonospora</taxon>
    </lineage>
</organism>
<feature type="compositionally biased region" description="Basic and acidic residues" evidence="1">
    <location>
        <begin position="857"/>
        <end position="874"/>
    </location>
</feature>
<keyword evidence="3" id="KW-1185">Reference proteome</keyword>
<feature type="compositionally biased region" description="Basic and acidic residues" evidence="1">
    <location>
        <begin position="832"/>
        <end position="843"/>
    </location>
</feature>
<sequence length="1327" mass="145802">MTNRWQPTRAGLLNVWRYHDETLTFADGRLLLRGPNGSGKSKALELLLPFLLDANLRPSRLSTFGSGERSMHWNLMGQGAVGATRVGYVWLELRRPADLGEQHVTIGARLQASKSDTRVRTTYFVVQARVGYDLELQPDREPLTVAHLKTAVSSRGKVYEDDVHGYREHVRTTLFPGMEPDRYDALVQALLQLRRPKLSERLDPENLSTFLSSALPPVDATRIEELAEGFERLDQRRAELADLAVEVRAAHTLLDTTRTYGAVLLRERAKAVTAAATEVDTASRRLRQGGDRLTEAQEREAELTQLRAEAETRLTGRHAEQQALKDSDAYQEGRNLEDLRKRAAQSVKVADRSRHDLETARAQAGRAATKAAEAVRAAADQSGAAERARGVAVQTARAIGMEDLIGTDDLAARIKIVEGHVSEVLRLLDRLEKAGADRDTAEAARTRALELLAQAASDLDDARAAASAEEERYVEEVMAWARSCSVLELDEPALLAALDTDRVTEHVQQARYETRRELERDRDEQARLHDAEAGERDRLTAEHAALADQSLVAPTPSRFRSERPGRGPGARLWQVVDFQDSVPGDDQAGLEAALESSGLLDAWLASDGSLVPAGHDTVLAPSAPVDGPRLSQVLRPDVPAGVAVSATAVTRALDAVGLHQTGDEASEGTAASWVSPAGAWRLGVARGTWSKDAAQFIGAAARERHRLVRLAELDEQITEHARSAAGHADTVQRLEEQLRIVDAEATRLPSATTLAAARRAIDEASVLQAERERADGVAAEAVREAQDAVTRAHETLVRGAQERALPNEREQLETITATLALLRVQDRDRVQAERDAEAARDTSLDTQEAAEVAADDVSSKQDRAEGDGRTAHEDAVRLRTLEERLGGSYAEVVSRLDELTGQIDDEGREVKRLTSEAGNAGKAVARLEQAAVTAESEHQSALEHRDEVSRALVAALSTTLATDTGITEPLPVDAGVTAVLEESRRLDRTLPTTRPNDTLHHAQSRLHQRAHEIGDKLARRAHLDVIQESDVVIPVAVLPGRRIGIAELLHLVEEEERRAHHEITDSEHALFEKALTGDTRRHLSQTIRDADALVRRMNDRLGTVRTASGVRVRLSWDVRDDAGTGLRSARELLLRNPALLTEVEHDALHTFFRARIDAAHAQDSGRSWAQQLATVFDYTQWHRFQVQLSRPDIEGWRTLTKRTHSVLSGGEKAIALHLPLFAALAAHYEATPTAPRLILLDEVFVGIDENNRGQIFALLRDLDLDLVLTSDHEWACYPEVPEIAIHALAAGSDGDPVTTTRFVWRGGRLVQDDDLPDDLIDLVEQAL</sequence>
<reference evidence="3" key="1">
    <citation type="journal article" date="2019" name="Int. J. Syst. Evol. Microbiol.">
        <title>The Global Catalogue of Microorganisms (GCM) 10K type strain sequencing project: providing services to taxonomists for standard genome sequencing and annotation.</title>
        <authorList>
            <consortium name="The Broad Institute Genomics Platform"/>
            <consortium name="The Broad Institute Genome Sequencing Center for Infectious Disease"/>
            <person name="Wu L."/>
            <person name="Ma J."/>
        </authorList>
    </citation>
    <scope>NUCLEOTIDE SEQUENCE [LARGE SCALE GENOMIC DNA]</scope>
    <source>
        <strain evidence="3">JCM 17975</strain>
    </source>
</reference>
<feature type="region of interest" description="Disordered" evidence="1">
    <location>
        <begin position="514"/>
        <end position="536"/>
    </location>
</feature>
<dbReference type="Pfam" id="PF13558">
    <property type="entry name" value="SbcC_Walker_B"/>
    <property type="match status" value="1"/>
</dbReference>
<evidence type="ECO:0000313" key="3">
    <source>
        <dbReference type="Proteomes" id="UP001500843"/>
    </source>
</evidence>
<dbReference type="Gene3D" id="3.40.50.300">
    <property type="entry name" value="P-loop containing nucleotide triphosphate hydrolases"/>
    <property type="match status" value="2"/>
</dbReference>
<evidence type="ECO:0000256" key="1">
    <source>
        <dbReference type="SAM" id="MobiDB-lite"/>
    </source>
</evidence>
<evidence type="ECO:0000313" key="2">
    <source>
        <dbReference type="EMBL" id="GAA4688751.1"/>
    </source>
</evidence>